<dbReference type="NCBIfam" id="TIGR01451">
    <property type="entry name" value="B_ant_repeat"/>
    <property type="match status" value="1"/>
</dbReference>
<feature type="domain" description="DUF11" evidence="2">
    <location>
        <begin position="454"/>
        <end position="557"/>
    </location>
</feature>
<dbReference type="AlphaFoldDB" id="A0A1G2HU00"/>
<sequence>MKTTTKVGVIALCTSLFLGLAVFGVNITFVTKPQAVSAITSGTTACSQSTSPLKSLAGLNSITITEKTGINNTPTYNPTSSSLNFGTSDLNTTASEHYDFYYSDADGTANPNGAYISSKMHRDVSMANAQSGNNIDSLKLTFNTGNPVYADLIASYQLGASVSSVSSAALPQGLGSPDGVVTTAGDQDSRVTFGFCAAFNTTTYQCSDGLDNDNDQATDYPNDFSCSSTTDNDETNPMAACQDGTDNDGDSLTDYPQDPGCTSKQDNSETNGTIACSSNSQCPASVLTGSATCSGNSVYQNRRSYVCDNPGTTNSACRAVDNNEFQNNCASNQTCSGAGVCTTTSNLTVSCYTNPNPVQTNQSMTFISNASGGTGNYVYSWAGACVGSSQNCSNSFGSSSTYTASLNVVSGSQSASANCSVIVNQQTTSANMTATVQVRNLSAGNLNWSNSVAAAPSDILQFNVVVRSNGNSVANNVTVRDMLPANLYYNNFLTIDGVSNSGSITGGVNIGNLSYNQAKTLVYQVQVAPSPNFAFGATTLVNAVTATSTDSYNNTATGNASVVVTKSSVAGATDVSTGLTDNIFIDSFFIPLMLALLGVWAWKSGLLNSFGFAGWVSAKKANFRDMAISRELDNKISQIKNRENQ</sequence>
<comment type="caution">
    <text evidence="3">The sequence shown here is derived from an EMBL/GenBank/DDBJ whole genome shotgun (WGS) entry which is preliminary data.</text>
</comment>
<evidence type="ECO:0000256" key="1">
    <source>
        <dbReference type="SAM" id="MobiDB-lite"/>
    </source>
</evidence>
<gene>
    <name evidence="3" type="ORF">A2822_03065</name>
</gene>
<feature type="region of interest" description="Disordered" evidence="1">
    <location>
        <begin position="221"/>
        <end position="266"/>
    </location>
</feature>
<dbReference type="InterPro" id="IPR001434">
    <property type="entry name" value="OmcB-like_DUF11"/>
</dbReference>
<reference evidence="3 4" key="1">
    <citation type="journal article" date="2016" name="Nat. Commun.">
        <title>Thousands of microbial genomes shed light on interconnected biogeochemical processes in an aquifer system.</title>
        <authorList>
            <person name="Anantharaman K."/>
            <person name="Brown C.T."/>
            <person name="Hug L.A."/>
            <person name="Sharon I."/>
            <person name="Castelle C.J."/>
            <person name="Probst A.J."/>
            <person name="Thomas B.C."/>
            <person name="Singh A."/>
            <person name="Wilkins M.J."/>
            <person name="Karaoz U."/>
            <person name="Brodie E.L."/>
            <person name="Williams K.H."/>
            <person name="Hubbard S.S."/>
            <person name="Banfield J.F."/>
        </authorList>
    </citation>
    <scope>NUCLEOTIDE SEQUENCE [LARGE SCALE GENOMIC DNA]</scope>
</reference>
<organism evidence="3 4">
    <name type="scientific">Candidatus Staskawiczbacteria bacterium RIFCSPHIGHO2_01_FULL_41_41</name>
    <dbReference type="NCBI Taxonomy" id="1802203"/>
    <lineage>
        <taxon>Bacteria</taxon>
        <taxon>Candidatus Staskawicziibacteriota</taxon>
    </lineage>
</organism>
<dbReference type="InterPro" id="IPR047589">
    <property type="entry name" value="DUF11_rpt"/>
</dbReference>
<proteinExistence type="predicted"/>
<dbReference type="Proteomes" id="UP000178774">
    <property type="component" value="Unassembled WGS sequence"/>
</dbReference>
<feature type="compositionally biased region" description="Polar residues" evidence="1">
    <location>
        <begin position="221"/>
        <end position="230"/>
    </location>
</feature>
<dbReference type="Pfam" id="PF01345">
    <property type="entry name" value="DUF11"/>
    <property type="match status" value="1"/>
</dbReference>
<protein>
    <recommendedName>
        <fullName evidence="2">DUF11 domain-containing protein</fullName>
    </recommendedName>
</protein>
<accession>A0A1G2HU00</accession>
<evidence type="ECO:0000313" key="4">
    <source>
        <dbReference type="Proteomes" id="UP000178774"/>
    </source>
</evidence>
<evidence type="ECO:0000259" key="2">
    <source>
        <dbReference type="Pfam" id="PF01345"/>
    </source>
</evidence>
<evidence type="ECO:0000313" key="3">
    <source>
        <dbReference type="EMBL" id="OGZ66002.1"/>
    </source>
</evidence>
<dbReference type="EMBL" id="MHOP01000011">
    <property type="protein sequence ID" value="OGZ66002.1"/>
    <property type="molecule type" value="Genomic_DNA"/>
</dbReference>
<name>A0A1G2HU00_9BACT</name>